<name>A0A2S8S8D4_9RHOB</name>
<feature type="transmembrane region" description="Helical" evidence="5">
    <location>
        <begin position="30"/>
        <end position="49"/>
    </location>
</feature>
<evidence type="ECO:0000256" key="4">
    <source>
        <dbReference type="SAM" id="MobiDB-lite"/>
    </source>
</evidence>
<dbReference type="SUPFAM" id="SSF103088">
    <property type="entry name" value="OmpA-like"/>
    <property type="match status" value="1"/>
</dbReference>
<keyword evidence="2 5" id="KW-0812">Transmembrane</keyword>
<accession>A0A2S8S8D4</accession>
<comment type="caution">
    <text evidence="7">The sequence shown here is derived from an EMBL/GenBank/DDBJ whole genome shotgun (WGS) entry which is preliminary data.</text>
</comment>
<keyword evidence="8" id="KW-1185">Reference proteome</keyword>
<evidence type="ECO:0000256" key="2">
    <source>
        <dbReference type="ARBA" id="ARBA00022692"/>
    </source>
</evidence>
<evidence type="ECO:0000259" key="6">
    <source>
        <dbReference type="Pfam" id="PF13677"/>
    </source>
</evidence>
<comment type="subcellular location">
    <subcellularLocation>
        <location evidence="1">Membrane</location>
    </subcellularLocation>
</comment>
<sequence>MAGQKNAAPVIIKRKKVVSGGGHHGGAWKVAYADFVTAMMAFFMLMWLLNATTEKQRKGIADYFSPTIPLSRVSGGGDGSFGGDSVFSEEQIAQNGRGGSSIQPTKERQATGQTGTAAADAAARAAEEEVLRGIAEQLAGRAGESMVSDAVQRHIVTRVTDEGLIVEVFDLEGEPLFLPQTDTPAPILSDIAKVIVEVFGLVGNGVAVDGHIRAQAEVLRVNPAWDLSAARAMQMRQVLEGEGLDAKRMQRVTGHADRALAVKNPMAARNNRMEIVLLRSGRGG</sequence>
<dbReference type="Proteomes" id="UP000238338">
    <property type="component" value="Unassembled WGS sequence"/>
</dbReference>
<evidence type="ECO:0000256" key="3">
    <source>
        <dbReference type="ARBA" id="ARBA00023136"/>
    </source>
</evidence>
<organism evidence="7 8">
    <name type="scientific">Albidovulum denitrificans</name>
    <dbReference type="NCBI Taxonomy" id="404881"/>
    <lineage>
        <taxon>Bacteria</taxon>
        <taxon>Pseudomonadati</taxon>
        <taxon>Pseudomonadota</taxon>
        <taxon>Alphaproteobacteria</taxon>
        <taxon>Rhodobacterales</taxon>
        <taxon>Paracoccaceae</taxon>
        <taxon>Albidovulum</taxon>
    </lineage>
</organism>
<dbReference type="Gene3D" id="3.30.1330.60">
    <property type="entry name" value="OmpA-like domain"/>
    <property type="match status" value="1"/>
</dbReference>
<dbReference type="PANTHER" id="PTHR30329">
    <property type="entry name" value="STATOR ELEMENT OF FLAGELLAR MOTOR COMPLEX"/>
    <property type="match status" value="1"/>
</dbReference>
<feature type="region of interest" description="Disordered" evidence="4">
    <location>
        <begin position="92"/>
        <end position="117"/>
    </location>
</feature>
<protein>
    <submittedName>
        <fullName evidence="7">Chemotaxis protein MotB</fullName>
    </submittedName>
</protein>
<dbReference type="GO" id="GO:0016020">
    <property type="term" value="C:membrane"/>
    <property type="evidence" value="ECO:0007669"/>
    <property type="project" value="UniProtKB-SubCell"/>
</dbReference>
<dbReference type="EMBL" id="PVEP01000003">
    <property type="protein sequence ID" value="PQV57091.1"/>
    <property type="molecule type" value="Genomic_DNA"/>
</dbReference>
<gene>
    <name evidence="7" type="ORF">LX70_01950</name>
</gene>
<keyword evidence="3 5" id="KW-0472">Membrane</keyword>
<dbReference type="InterPro" id="IPR036737">
    <property type="entry name" value="OmpA-like_sf"/>
</dbReference>
<proteinExistence type="predicted"/>
<dbReference type="AlphaFoldDB" id="A0A2S8S8D4"/>
<dbReference type="OrthoDB" id="7170686at2"/>
<evidence type="ECO:0000313" key="7">
    <source>
        <dbReference type="EMBL" id="PQV57091.1"/>
    </source>
</evidence>
<evidence type="ECO:0000313" key="8">
    <source>
        <dbReference type="Proteomes" id="UP000238338"/>
    </source>
</evidence>
<dbReference type="PANTHER" id="PTHR30329:SF21">
    <property type="entry name" value="LIPOPROTEIN YIAD-RELATED"/>
    <property type="match status" value="1"/>
</dbReference>
<evidence type="ECO:0000256" key="1">
    <source>
        <dbReference type="ARBA" id="ARBA00004370"/>
    </source>
</evidence>
<reference evidence="7 8" key="1">
    <citation type="submission" date="2018-02" db="EMBL/GenBank/DDBJ databases">
        <title>Genomic Encyclopedia of Archaeal and Bacterial Type Strains, Phase II (KMG-II): from individual species to whole genera.</title>
        <authorList>
            <person name="Goeker M."/>
        </authorList>
    </citation>
    <scope>NUCLEOTIDE SEQUENCE [LARGE SCALE GENOMIC DNA]</scope>
    <source>
        <strain evidence="7 8">DSM 18921</strain>
    </source>
</reference>
<dbReference type="InterPro" id="IPR025713">
    <property type="entry name" value="MotB-like_N_dom"/>
</dbReference>
<keyword evidence="5" id="KW-1133">Transmembrane helix</keyword>
<evidence type="ECO:0000256" key="5">
    <source>
        <dbReference type="SAM" id="Phobius"/>
    </source>
</evidence>
<dbReference type="InterPro" id="IPR050330">
    <property type="entry name" value="Bact_OuterMem_StrucFunc"/>
</dbReference>
<dbReference type="Pfam" id="PF13677">
    <property type="entry name" value="MotB_plug"/>
    <property type="match status" value="1"/>
</dbReference>
<feature type="domain" description="Motility protein B-like N-terminal" evidence="6">
    <location>
        <begin position="14"/>
        <end position="66"/>
    </location>
</feature>
<dbReference type="RefSeq" id="WP_105514506.1">
    <property type="nucleotide sequence ID" value="NZ_PVEP01000003.1"/>
</dbReference>